<dbReference type="Pfam" id="PF05049">
    <property type="entry name" value="IIGP"/>
    <property type="match status" value="1"/>
</dbReference>
<organism evidence="4 5">
    <name type="scientific">Jaapia argillacea MUCL 33604</name>
    <dbReference type="NCBI Taxonomy" id="933084"/>
    <lineage>
        <taxon>Eukaryota</taxon>
        <taxon>Fungi</taxon>
        <taxon>Dikarya</taxon>
        <taxon>Basidiomycota</taxon>
        <taxon>Agaricomycotina</taxon>
        <taxon>Agaricomycetes</taxon>
        <taxon>Agaricomycetidae</taxon>
        <taxon>Jaapiales</taxon>
        <taxon>Jaapiaceae</taxon>
        <taxon>Jaapia</taxon>
    </lineage>
</organism>
<dbReference type="PROSITE" id="PS51716">
    <property type="entry name" value="G_IRG"/>
    <property type="match status" value="1"/>
</dbReference>
<comment type="similarity">
    <text evidence="1">Belongs to the TRAFAC class dynamin-like GTPase superfamily. IRG family.</text>
</comment>
<dbReference type="OrthoDB" id="422720at2759"/>
<feature type="coiled-coil region" evidence="2">
    <location>
        <begin position="58"/>
        <end position="131"/>
    </location>
</feature>
<dbReference type="SUPFAM" id="SSF52540">
    <property type="entry name" value="P-loop containing nucleoside triphosphate hydrolases"/>
    <property type="match status" value="1"/>
</dbReference>
<keyword evidence="5" id="KW-1185">Reference proteome</keyword>
<reference evidence="5" key="1">
    <citation type="journal article" date="2014" name="Proc. Natl. Acad. Sci. U.S.A.">
        <title>Extensive sampling of basidiomycete genomes demonstrates inadequacy of the white-rot/brown-rot paradigm for wood decay fungi.</title>
        <authorList>
            <person name="Riley R."/>
            <person name="Salamov A.A."/>
            <person name="Brown D.W."/>
            <person name="Nagy L.G."/>
            <person name="Floudas D."/>
            <person name="Held B.W."/>
            <person name="Levasseur A."/>
            <person name="Lombard V."/>
            <person name="Morin E."/>
            <person name="Otillar R."/>
            <person name="Lindquist E.A."/>
            <person name="Sun H."/>
            <person name="LaButti K.M."/>
            <person name="Schmutz J."/>
            <person name="Jabbour D."/>
            <person name="Luo H."/>
            <person name="Baker S.E."/>
            <person name="Pisabarro A.G."/>
            <person name="Walton J.D."/>
            <person name="Blanchette R.A."/>
            <person name="Henrissat B."/>
            <person name="Martin F."/>
            <person name="Cullen D."/>
            <person name="Hibbett D.S."/>
            <person name="Grigoriev I.V."/>
        </authorList>
    </citation>
    <scope>NUCLEOTIDE SEQUENCE [LARGE SCALE GENOMIC DNA]</scope>
    <source>
        <strain evidence="5">MUCL 33604</strain>
    </source>
</reference>
<evidence type="ECO:0000259" key="3">
    <source>
        <dbReference type="PROSITE" id="PS51716"/>
    </source>
</evidence>
<dbReference type="GO" id="GO:0005525">
    <property type="term" value="F:GTP binding"/>
    <property type="evidence" value="ECO:0007669"/>
    <property type="project" value="InterPro"/>
</dbReference>
<sequence>MGGVVSSIVRQLRGSDIVPNQTIQKLEESASQVRKKTQEVPENMELVEGHRVEAEDPMRNAQKMVDEATRRYDEAERKLNEARQFVEEALRRIEEDRRKADDDKRELQEAKDEAERQAEVANIAHQEALENLHVQIARADEVETKWMRGDRPVVWPPLEEIEDAKMRFGYTEGKFHFAIAGVAGSGKSSLINAFHGLTNKDSGTANTGVVETTSHVTGYPDPNPKNPFIWYDIPGAGTLDIPDWQYFVAQGLFVFDCIIVLIDNRFFATDIAILENCKRFNIPSYIVRSKANQHISNIMEDMGYDFEMDDGTQRAEMFPVARARFIAETRESVKANLEKAGLPPKRVYIISKDAMVKIIQGRGAAVMDEVQLVEDILEESAQRRLKPKCRDWTGTNYLSTPTISQFGNLEFY</sequence>
<dbReference type="AlphaFoldDB" id="A0A067P5S1"/>
<protein>
    <recommendedName>
        <fullName evidence="3">IRG-type G domain-containing protein</fullName>
    </recommendedName>
</protein>
<dbReference type="Proteomes" id="UP000027265">
    <property type="component" value="Unassembled WGS sequence"/>
</dbReference>
<evidence type="ECO:0000313" key="4">
    <source>
        <dbReference type="EMBL" id="KDQ50258.1"/>
    </source>
</evidence>
<evidence type="ECO:0000256" key="2">
    <source>
        <dbReference type="SAM" id="Coils"/>
    </source>
</evidence>
<dbReference type="InterPro" id="IPR007743">
    <property type="entry name" value="Immunity-related_GTPase-like"/>
</dbReference>
<dbReference type="InParanoid" id="A0A067P5S1"/>
<dbReference type="EMBL" id="KL197763">
    <property type="protein sequence ID" value="KDQ50258.1"/>
    <property type="molecule type" value="Genomic_DNA"/>
</dbReference>
<dbReference type="GO" id="GO:0016020">
    <property type="term" value="C:membrane"/>
    <property type="evidence" value="ECO:0007669"/>
    <property type="project" value="InterPro"/>
</dbReference>
<keyword evidence="2" id="KW-0175">Coiled coil</keyword>
<accession>A0A067P5S1</accession>
<evidence type="ECO:0000256" key="1">
    <source>
        <dbReference type="ARBA" id="ARBA00005429"/>
    </source>
</evidence>
<dbReference type="STRING" id="933084.A0A067P5S1"/>
<gene>
    <name evidence="4" type="ORF">JAAARDRAFT_589171</name>
</gene>
<feature type="domain" description="IRG-type G" evidence="3">
    <location>
        <begin position="173"/>
        <end position="375"/>
    </location>
</feature>
<dbReference type="PANTHER" id="PTHR14143:SF1">
    <property type="entry name" value="IRG-TYPE G DOMAIN-CONTAINING PROTEIN"/>
    <property type="match status" value="1"/>
</dbReference>
<dbReference type="Gene3D" id="3.40.50.300">
    <property type="entry name" value="P-loop containing nucleotide triphosphate hydrolases"/>
    <property type="match status" value="1"/>
</dbReference>
<dbReference type="Gene3D" id="1.20.120.330">
    <property type="entry name" value="Nucleotidyltransferases domain 2"/>
    <property type="match status" value="1"/>
</dbReference>
<dbReference type="InterPro" id="IPR027417">
    <property type="entry name" value="P-loop_NTPase"/>
</dbReference>
<evidence type="ECO:0000313" key="5">
    <source>
        <dbReference type="Proteomes" id="UP000027265"/>
    </source>
</evidence>
<proteinExistence type="inferred from homology"/>
<name>A0A067P5S1_9AGAM</name>
<dbReference type="InterPro" id="IPR030385">
    <property type="entry name" value="G_IRG_dom"/>
</dbReference>
<dbReference type="HOGENOM" id="CLU_034479_2_0_1"/>
<dbReference type="PANTHER" id="PTHR14143">
    <property type="entry name" value="INTERFERON-INDUCIBLE GTPASE FAMILY MEMBER"/>
    <property type="match status" value="1"/>
</dbReference>